<reference evidence="1 2" key="1">
    <citation type="submission" date="2015-12" db="EMBL/GenBank/DDBJ databases">
        <title>The genome of Folsomia candida.</title>
        <authorList>
            <person name="Faddeeva A."/>
            <person name="Derks M.F."/>
            <person name="Anvar Y."/>
            <person name="Smit S."/>
            <person name="Van Straalen N."/>
            <person name="Roelofs D."/>
        </authorList>
    </citation>
    <scope>NUCLEOTIDE SEQUENCE [LARGE SCALE GENOMIC DNA]</scope>
    <source>
        <strain evidence="1 2">VU population</strain>
        <tissue evidence="1">Whole body</tissue>
    </source>
</reference>
<dbReference type="EMBL" id="LNIX01000018">
    <property type="protein sequence ID" value="OXA44867.1"/>
    <property type="molecule type" value="Genomic_DNA"/>
</dbReference>
<evidence type="ECO:0000313" key="1">
    <source>
        <dbReference type="EMBL" id="OXA44867.1"/>
    </source>
</evidence>
<keyword evidence="2" id="KW-1185">Reference proteome</keyword>
<evidence type="ECO:0000313" key="2">
    <source>
        <dbReference type="Proteomes" id="UP000198287"/>
    </source>
</evidence>
<proteinExistence type="predicted"/>
<name>A0A226DJJ6_FOLCA</name>
<gene>
    <name evidence="1" type="ORF">Fcan01_19933</name>
</gene>
<dbReference type="Proteomes" id="UP000198287">
    <property type="component" value="Unassembled WGS sequence"/>
</dbReference>
<dbReference type="AlphaFoldDB" id="A0A226DJJ6"/>
<protein>
    <submittedName>
        <fullName evidence="1">Uncharacterized protein</fullName>
    </submittedName>
</protein>
<sequence length="399" mass="46173">MLKCVALSVKITHPTTKQTEWRSGLIPPEERENPSFNLIKWGIKEKLIPFRDEGPRNLSQFRDNLTQFLTSREQQAELYAQFDVPPIPTWTPLIEPIQITGEEIDAMIRDEVRNRANFEEHREPCKALEEAVMHPDTQEWLNNGKILFLGSQRPLNCIMQKSEYNLGLRRVLSSLHPSQIYDMFAKTVYNSDDRRYQQRSAIGRIAEDKVLQNKSALNETAVKIYGIFSIDLTQDIRFIYHSEIDCGPNCAGNGIEFKTKTFFADEKHKAVNFLESRITYSNKLKEIYCKAYLSRLNTAVFALLEEQTDPYGPSNFDIKNMRFYDTAMIASTPEEDLGVWTEAEIQHELENFGEFLKSLQFIQATSNLKKKLFEIVGKKFNRGRTSITISSPTYIRQSN</sequence>
<comment type="caution">
    <text evidence="1">The sequence shown here is derived from an EMBL/GenBank/DDBJ whole genome shotgun (WGS) entry which is preliminary data.</text>
</comment>
<organism evidence="1 2">
    <name type="scientific">Folsomia candida</name>
    <name type="common">Springtail</name>
    <dbReference type="NCBI Taxonomy" id="158441"/>
    <lineage>
        <taxon>Eukaryota</taxon>
        <taxon>Metazoa</taxon>
        <taxon>Ecdysozoa</taxon>
        <taxon>Arthropoda</taxon>
        <taxon>Hexapoda</taxon>
        <taxon>Collembola</taxon>
        <taxon>Entomobryomorpha</taxon>
        <taxon>Isotomoidea</taxon>
        <taxon>Isotomidae</taxon>
        <taxon>Proisotominae</taxon>
        <taxon>Folsomia</taxon>
    </lineage>
</organism>
<accession>A0A226DJJ6</accession>